<evidence type="ECO:0000256" key="2">
    <source>
        <dbReference type="ARBA" id="ARBA00004746"/>
    </source>
</evidence>
<evidence type="ECO:0000313" key="9">
    <source>
        <dbReference type="EMBL" id="CAB4914874.1"/>
    </source>
</evidence>
<dbReference type="EMBL" id="CAFBOF010000061">
    <property type="protein sequence ID" value="CAB4988537.1"/>
    <property type="molecule type" value="Genomic_DNA"/>
</dbReference>
<dbReference type="Pfam" id="PF00202">
    <property type="entry name" value="Aminotran_3"/>
    <property type="match status" value="1"/>
</dbReference>
<keyword evidence="4" id="KW-0808">Transferase</keyword>
<evidence type="ECO:0000256" key="7">
    <source>
        <dbReference type="ARBA" id="ARBA00022898"/>
    </source>
</evidence>
<keyword evidence="3" id="KW-0032">Aminotransferase</keyword>
<dbReference type="GO" id="GO:0004015">
    <property type="term" value="F:adenosylmethionine-8-amino-7-oxononanoate transaminase activity"/>
    <property type="evidence" value="ECO:0007669"/>
    <property type="project" value="InterPro"/>
</dbReference>
<comment type="cofactor">
    <cofactor evidence="1">
        <name>pyridoxal 5'-phosphate</name>
        <dbReference type="ChEBI" id="CHEBI:597326"/>
    </cofactor>
</comment>
<reference evidence="11" key="1">
    <citation type="submission" date="2020-05" db="EMBL/GenBank/DDBJ databases">
        <authorList>
            <person name="Chiriac C."/>
            <person name="Salcher M."/>
            <person name="Ghai R."/>
            <person name="Kavagutti S V."/>
        </authorList>
    </citation>
    <scope>NUCLEOTIDE SEQUENCE</scope>
</reference>
<comment type="pathway">
    <text evidence="2">Cofactor biosynthesis; biotin biosynthesis.</text>
</comment>
<dbReference type="InterPro" id="IPR015424">
    <property type="entry name" value="PyrdxlP-dep_Trfase"/>
</dbReference>
<evidence type="ECO:0000256" key="6">
    <source>
        <dbReference type="ARBA" id="ARBA00022756"/>
    </source>
</evidence>
<dbReference type="NCBIfam" id="TIGR00508">
    <property type="entry name" value="bioA"/>
    <property type="match status" value="1"/>
</dbReference>
<evidence type="ECO:0000256" key="3">
    <source>
        <dbReference type="ARBA" id="ARBA00022576"/>
    </source>
</evidence>
<dbReference type="InterPro" id="IPR005815">
    <property type="entry name" value="BioA"/>
</dbReference>
<protein>
    <submittedName>
        <fullName evidence="11">Unannotated protein</fullName>
    </submittedName>
</protein>
<dbReference type="EMBL" id="CAFBMM010000088">
    <property type="protein sequence ID" value="CAB4914874.1"/>
    <property type="molecule type" value="Genomic_DNA"/>
</dbReference>
<dbReference type="InterPro" id="IPR015421">
    <property type="entry name" value="PyrdxlP-dep_Trfase_major"/>
</dbReference>
<dbReference type="SUPFAM" id="SSF53383">
    <property type="entry name" value="PLP-dependent transferases"/>
    <property type="match status" value="1"/>
</dbReference>
<keyword evidence="6" id="KW-0093">Biotin biosynthesis</keyword>
<dbReference type="InterPro" id="IPR049704">
    <property type="entry name" value="Aminotrans_3_PPA_site"/>
</dbReference>
<dbReference type="PANTHER" id="PTHR42684:SF17">
    <property type="entry name" value="ADENOSYLMETHIONINE-8-AMINO-7-OXONONANOATE AMINOTRANSFERASE"/>
    <property type="match status" value="1"/>
</dbReference>
<dbReference type="GO" id="GO:0030170">
    <property type="term" value="F:pyridoxal phosphate binding"/>
    <property type="evidence" value="ECO:0007669"/>
    <property type="project" value="InterPro"/>
</dbReference>
<keyword evidence="7" id="KW-0663">Pyridoxal phosphate</keyword>
<evidence type="ECO:0000313" key="11">
    <source>
        <dbReference type="EMBL" id="CAB5032644.1"/>
    </source>
</evidence>
<dbReference type="EMBL" id="CAEZYK010000064">
    <property type="protein sequence ID" value="CAB4727837.1"/>
    <property type="molecule type" value="Genomic_DNA"/>
</dbReference>
<dbReference type="CDD" id="cd00610">
    <property type="entry name" value="OAT_like"/>
    <property type="match status" value="1"/>
</dbReference>
<dbReference type="AlphaFoldDB" id="A0A6J7RUU3"/>
<evidence type="ECO:0000313" key="8">
    <source>
        <dbReference type="EMBL" id="CAB4727837.1"/>
    </source>
</evidence>
<name>A0A6J7RUU3_9ZZZZ</name>
<dbReference type="PROSITE" id="PS00600">
    <property type="entry name" value="AA_TRANSFER_CLASS_3"/>
    <property type="match status" value="1"/>
</dbReference>
<keyword evidence="5" id="KW-0949">S-adenosyl-L-methionine</keyword>
<dbReference type="PANTHER" id="PTHR42684">
    <property type="entry name" value="ADENOSYLMETHIONINE-8-AMINO-7-OXONONANOATE AMINOTRANSFERASE"/>
    <property type="match status" value="1"/>
</dbReference>
<dbReference type="InterPro" id="IPR015422">
    <property type="entry name" value="PyrdxlP-dep_Trfase_small"/>
</dbReference>
<dbReference type="GO" id="GO:0009102">
    <property type="term" value="P:biotin biosynthetic process"/>
    <property type="evidence" value="ECO:0007669"/>
    <property type="project" value="UniProtKB-UniPathway"/>
</dbReference>
<dbReference type="Gene3D" id="3.90.1150.10">
    <property type="entry name" value="Aspartate Aminotransferase, domain 1"/>
    <property type="match status" value="1"/>
</dbReference>
<organism evidence="11">
    <name type="scientific">freshwater metagenome</name>
    <dbReference type="NCBI Taxonomy" id="449393"/>
    <lineage>
        <taxon>unclassified sequences</taxon>
        <taxon>metagenomes</taxon>
        <taxon>ecological metagenomes</taxon>
    </lineage>
</organism>
<evidence type="ECO:0000256" key="1">
    <source>
        <dbReference type="ARBA" id="ARBA00001933"/>
    </source>
</evidence>
<dbReference type="HAMAP" id="MF_00834">
    <property type="entry name" value="BioA"/>
    <property type="match status" value="1"/>
</dbReference>
<accession>A0A6J7RUU3</accession>
<dbReference type="Gene3D" id="3.40.640.10">
    <property type="entry name" value="Type I PLP-dependent aspartate aminotransferase-like (Major domain)"/>
    <property type="match status" value="1"/>
</dbReference>
<gene>
    <name evidence="8" type="ORF">UFOPK2683_01089</name>
    <name evidence="9" type="ORF">UFOPK3605_01352</name>
    <name evidence="10" type="ORF">UFOPK3897_01591</name>
    <name evidence="11" type="ORF">UFOPK4121_01557</name>
</gene>
<evidence type="ECO:0000256" key="5">
    <source>
        <dbReference type="ARBA" id="ARBA00022691"/>
    </source>
</evidence>
<dbReference type="InterPro" id="IPR005814">
    <property type="entry name" value="Aminotrans_3"/>
</dbReference>
<evidence type="ECO:0000256" key="4">
    <source>
        <dbReference type="ARBA" id="ARBA00022679"/>
    </source>
</evidence>
<dbReference type="EMBL" id="CAFBPQ010000080">
    <property type="protein sequence ID" value="CAB5032644.1"/>
    <property type="molecule type" value="Genomic_DNA"/>
</dbReference>
<evidence type="ECO:0000313" key="10">
    <source>
        <dbReference type="EMBL" id="CAB4988537.1"/>
    </source>
</evidence>
<sequence length="430" mass="45732">MEDASVWAKRDADVVWHGFTQMSSFTESSPIMVESATGHELIDVDGKHYLDAISSLWVNTLGHRVPELDQAIREQLDRGAHSTMLGNSNRIVTECAEALAAVVPVDDPHFLFASDGASAVEQALKIAFQYWTNQGIGGHTKFLAFGGAYHGDTIGALSVGDGGFGTNIFDPLRFPVLRAPQLSDPACFDTAIAMIEEHHDSLAAVIIEPLVQGAAGMQMAGAEEFARLGVAARAHGVLLICDEVATGFGRTGTLFASQQCALTPDLLVLGKGLTAGYIAQSVTVASGRVFDAFLGPDLSEKTLYHGHSYSGNALACAVAKRHLELIESKNVLANVKARSEQLRGALENKITPLPQVAEFRLCGLMGGVELASPDPSERWGRRVCAAAVARGVLLRPLGDVVVIMPPLTITAIEIERIVTTLAEAIDDANL</sequence>
<dbReference type="UniPathway" id="UPA00078"/>
<dbReference type="PIRSF" id="PIRSF000521">
    <property type="entry name" value="Transaminase_4ab_Lys_Orn"/>
    <property type="match status" value="1"/>
</dbReference>
<proteinExistence type="inferred from homology"/>